<reference evidence="1 2" key="1">
    <citation type="submission" date="2019-03" db="EMBL/GenBank/DDBJ databases">
        <title>Genomic Encyclopedia of Type Strains, Phase IV (KMG-IV): sequencing the most valuable type-strain genomes for metagenomic binning, comparative biology and taxonomic classification.</title>
        <authorList>
            <person name="Goeker M."/>
        </authorList>
    </citation>
    <scope>NUCLEOTIDE SEQUENCE [LARGE SCALE GENOMIC DNA]</scope>
    <source>
        <strain evidence="1 2">DSM 25059</strain>
    </source>
</reference>
<dbReference type="Proteomes" id="UP000295493">
    <property type="component" value="Unassembled WGS sequence"/>
</dbReference>
<dbReference type="AlphaFoldDB" id="A0A4R6FFZ5"/>
<dbReference type="OrthoDB" id="7388866at2"/>
<comment type="caution">
    <text evidence="1">The sequence shown here is derived from an EMBL/GenBank/DDBJ whole genome shotgun (WGS) entry which is preliminary data.</text>
</comment>
<gene>
    <name evidence="1" type="ORF">EV664_11042</name>
</gene>
<organism evidence="1 2">
    <name type="scientific">Stakelama pacifica</name>
    <dbReference type="NCBI Taxonomy" id="517720"/>
    <lineage>
        <taxon>Bacteria</taxon>
        <taxon>Pseudomonadati</taxon>
        <taxon>Pseudomonadota</taxon>
        <taxon>Alphaproteobacteria</taxon>
        <taxon>Sphingomonadales</taxon>
        <taxon>Sphingomonadaceae</taxon>
        <taxon>Stakelama</taxon>
    </lineage>
</organism>
<proteinExistence type="predicted"/>
<keyword evidence="2" id="KW-1185">Reference proteome</keyword>
<name>A0A4R6FFZ5_9SPHN</name>
<evidence type="ECO:0000313" key="2">
    <source>
        <dbReference type="Proteomes" id="UP000295493"/>
    </source>
</evidence>
<evidence type="ECO:0000313" key="1">
    <source>
        <dbReference type="EMBL" id="TDN80249.1"/>
    </source>
</evidence>
<protein>
    <recommendedName>
        <fullName evidence="3">DUF429 domain-containing protein</fullName>
    </recommendedName>
</protein>
<accession>A0A4R6FFZ5</accession>
<sequence length="288" mass="31038">MSAAPTHFTRFAAIDWSGAKGSSHRGIALALCEAGDAAPRLIHPPGRAWSRTGILEWLREEAERPTLIGFDFSFAPPHIERGAYLPGEAAPDTARRFWGYVDADSPDADLGAASFLERRRGRHFYLGAADGVKARFMHFRRCEAHFNANGGGKPSTVYDAIGAAQVAKASFAGMRLLHHLGDAVPVWPFDPVPERGAAIVEIYTAIAARAAGLRKGLSKFRDGPALDTALTALGSRPHDPLAHYSDHATDAILAAAWLRRNAARADLWAPAPLSEDIATREGWTFGVV</sequence>
<dbReference type="EMBL" id="SNWD01000010">
    <property type="protein sequence ID" value="TDN80249.1"/>
    <property type="molecule type" value="Genomic_DNA"/>
</dbReference>
<evidence type="ECO:0008006" key="3">
    <source>
        <dbReference type="Google" id="ProtNLM"/>
    </source>
</evidence>
<dbReference type="RefSeq" id="WP_133496295.1">
    <property type="nucleotide sequence ID" value="NZ_BMLU01000010.1"/>
</dbReference>